<dbReference type="PANTHER" id="PTHR10334">
    <property type="entry name" value="CYSTEINE-RICH SECRETORY PROTEIN-RELATED"/>
    <property type="match status" value="1"/>
</dbReference>
<dbReference type="InterPro" id="IPR001283">
    <property type="entry name" value="CRISP-related"/>
</dbReference>
<protein>
    <recommendedName>
        <fullName evidence="2">SCP domain-containing protein</fullName>
    </recommendedName>
</protein>
<dbReference type="InterPro" id="IPR014044">
    <property type="entry name" value="CAP_dom"/>
</dbReference>
<dbReference type="OrthoDB" id="337038at2759"/>
<dbReference type="EMBL" id="JACAZI010000009">
    <property type="protein sequence ID" value="KAF7352500.1"/>
    <property type="molecule type" value="Genomic_DNA"/>
</dbReference>
<keyword evidence="1" id="KW-0732">Signal</keyword>
<dbReference type="Pfam" id="PF00188">
    <property type="entry name" value="CAP"/>
    <property type="match status" value="1"/>
</dbReference>
<evidence type="ECO:0000259" key="2">
    <source>
        <dbReference type="SMART" id="SM00198"/>
    </source>
</evidence>
<feature type="domain" description="SCP" evidence="2">
    <location>
        <begin position="45"/>
        <end position="178"/>
    </location>
</feature>
<evidence type="ECO:0000313" key="4">
    <source>
        <dbReference type="Proteomes" id="UP000620124"/>
    </source>
</evidence>
<accession>A0A8H6Y1T7</accession>
<dbReference type="PRINTS" id="PR00837">
    <property type="entry name" value="V5TPXLIKE"/>
</dbReference>
<dbReference type="SMART" id="SM00198">
    <property type="entry name" value="SCP"/>
    <property type="match status" value="1"/>
</dbReference>
<dbReference type="Gene3D" id="3.40.33.10">
    <property type="entry name" value="CAP"/>
    <property type="match status" value="1"/>
</dbReference>
<feature type="chain" id="PRO_5034347469" description="SCP domain-containing protein" evidence="1">
    <location>
        <begin position="19"/>
        <end position="228"/>
    </location>
</feature>
<comment type="caution">
    <text evidence="3">The sequence shown here is derived from an EMBL/GenBank/DDBJ whole genome shotgun (WGS) entry which is preliminary data.</text>
</comment>
<reference evidence="3" key="1">
    <citation type="submission" date="2020-05" db="EMBL/GenBank/DDBJ databases">
        <title>Mycena genomes resolve the evolution of fungal bioluminescence.</title>
        <authorList>
            <person name="Tsai I.J."/>
        </authorList>
    </citation>
    <scope>NUCLEOTIDE SEQUENCE</scope>
    <source>
        <strain evidence="3">CCC161011</strain>
    </source>
</reference>
<name>A0A8H6Y1T7_9AGAR</name>
<dbReference type="SUPFAM" id="SSF55797">
    <property type="entry name" value="PR-1-like"/>
    <property type="match status" value="1"/>
</dbReference>
<dbReference type="InterPro" id="IPR035940">
    <property type="entry name" value="CAP_sf"/>
</dbReference>
<dbReference type="AlphaFoldDB" id="A0A8H6Y1T7"/>
<sequence length="228" mass="24941">MLFSVFLAFAAVATGAVASPKTRFFTSRGSHSAHAARSFLDFPDHNADVYLAAHNSVRVGHGAVDLVWNDTLADAASSWAQTCQLKHSDGKLLDTPYGENIVAGTGDFPITKAMQQFLLDESDYDPANPTYNHFTQVVWKSTTQLGCAVASCSGIFDPNLGLASYYVCLYDPAGERHRSSPSRYVLTLSPRPQCKRRSLTQPNPNPARVPFPIPLARCYLCSRPRRAS</sequence>
<keyword evidence="4" id="KW-1185">Reference proteome</keyword>
<organism evidence="3 4">
    <name type="scientific">Mycena venus</name>
    <dbReference type="NCBI Taxonomy" id="2733690"/>
    <lineage>
        <taxon>Eukaryota</taxon>
        <taxon>Fungi</taxon>
        <taxon>Dikarya</taxon>
        <taxon>Basidiomycota</taxon>
        <taxon>Agaricomycotina</taxon>
        <taxon>Agaricomycetes</taxon>
        <taxon>Agaricomycetidae</taxon>
        <taxon>Agaricales</taxon>
        <taxon>Marasmiineae</taxon>
        <taxon>Mycenaceae</taxon>
        <taxon>Mycena</taxon>
    </lineage>
</organism>
<evidence type="ECO:0000256" key="1">
    <source>
        <dbReference type="SAM" id="SignalP"/>
    </source>
</evidence>
<feature type="signal peptide" evidence="1">
    <location>
        <begin position="1"/>
        <end position="18"/>
    </location>
</feature>
<dbReference type="Proteomes" id="UP000620124">
    <property type="component" value="Unassembled WGS sequence"/>
</dbReference>
<proteinExistence type="predicted"/>
<gene>
    <name evidence="3" type="ORF">MVEN_01214900</name>
</gene>
<evidence type="ECO:0000313" key="3">
    <source>
        <dbReference type="EMBL" id="KAF7352500.1"/>
    </source>
</evidence>